<keyword evidence="6 10" id="KW-0443">Lipid metabolism</keyword>
<evidence type="ECO:0000256" key="1">
    <source>
        <dbReference type="ARBA" id="ARBA00022475"/>
    </source>
</evidence>
<dbReference type="GO" id="GO:0005886">
    <property type="term" value="C:plasma membrane"/>
    <property type="evidence" value="ECO:0007669"/>
    <property type="project" value="UniProtKB-SubCell"/>
</dbReference>
<keyword evidence="12" id="KW-1185">Reference proteome</keyword>
<keyword evidence="2 10" id="KW-0444">Lipid biosynthesis</keyword>
<evidence type="ECO:0000256" key="10">
    <source>
        <dbReference type="HAMAP-Rule" id="MF_01043"/>
    </source>
</evidence>
<dbReference type="EMBL" id="AP011529">
    <property type="protein sequence ID" value="BAI80564.1"/>
    <property type="molecule type" value="Genomic_DNA"/>
</dbReference>
<dbReference type="UniPathway" id="UPA00085"/>
<keyword evidence="5 10" id="KW-1133">Transmembrane helix</keyword>
<comment type="catalytic activity">
    <reaction evidence="10">
        <text>an acyl phosphate + sn-glycerol 3-phosphate = a 1-acyl-sn-glycero-3-phosphate + phosphate</text>
        <dbReference type="Rhea" id="RHEA:34075"/>
        <dbReference type="ChEBI" id="CHEBI:43474"/>
        <dbReference type="ChEBI" id="CHEBI:57597"/>
        <dbReference type="ChEBI" id="CHEBI:57970"/>
        <dbReference type="ChEBI" id="CHEBI:59918"/>
        <dbReference type="EC" id="2.3.1.275"/>
    </reaction>
</comment>
<keyword evidence="7 10" id="KW-0472">Membrane</keyword>
<keyword evidence="1 10" id="KW-1003">Cell membrane</keyword>
<keyword evidence="9 10" id="KW-1208">Phospholipid metabolism</keyword>
<dbReference type="STRING" id="639282.DEFDS_1095"/>
<organism evidence="11 12">
    <name type="scientific">Deferribacter desulfuricans (strain DSM 14783 / JCM 11476 / NBRC 101012 / SSM1)</name>
    <dbReference type="NCBI Taxonomy" id="639282"/>
    <lineage>
        <taxon>Bacteria</taxon>
        <taxon>Pseudomonadati</taxon>
        <taxon>Deferribacterota</taxon>
        <taxon>Deferribacteres</taxon>
        <taxon>Deferribacterales</taxon>
        <taxon>Deferribacteraceae</taxon>
        <taxon>Deferribacter</taxon>
    </lineage>
</organism>
<dbReference type="SMART" id="SM01207">
    <property type="entry name" value="G3P_acyltransf"/>
    <property type="match status" value="1"/>
</dbReference>
<evidence type="ECO:0000256" key="7">
    <source>
        <dbReference type="ARBA" id="ARBA00023136"/>
    </source>
</evidence>
<dbReference type="HAMAP" id="MF_01043">
    <property type="entry name" value="PlsY"/>
    <property type="match status" value="1"/>
</dbReference>
<dbReference type="eggNOG" id="COG0344">
    <property type="taxonomic scope" value="Bacteria"/>
</dbReference>
<evidence type="ECO:0000256" key="2">
    <source>
        <dbReference type="ARBA" id="ARBA00022516"/>
    </source>
</evidence>
<comment type="similarity">
    <text evidence="10">Belongs to the PlsY family.</text>
</comment>
<accession>D3PD91</accession>
<evidence type="ECO:0000256" key="8">
    <source>
        <dbReference type="ARBA" id="ARBA00023209"/>
    </source>
</evidence>
<keyword evidence="8 10" id="KW-0594">Phospholipid biosynthesis</keyword>
<dbReference type="Pfam" id="PF02660">
    <property type="entry name" value="G3P_acyltransf"/>
    <property type="match status" value="1"/>
</dbReference>
<comment type="pathway">
    <text evidence="10">Lipid metabolism; phospholipid metabolism.</text>
</comment>
<dbReference type="GO" id="GO:0008654">
    <property type="term" value="P:phospholipid biosynthetic process"/>
    <property type="evidence" value="ECO:0007669"/>
    <property type="project" value="UniProtKB-UniRule"/>
</dbReference>
<evidence type="ECO:0000256" key="9">
    <source>
        <dbReference type="ARBA" id="ARBA00023264"/>
    </source>
</evidence>
<dbReference type="GO" id="GO:0043772">
    <property type="term" value="F:acyl-phosphate glycerol-3-phosphate acyltransferase activity"/>
    <property type="evidence" value="ECO:0007669"/>
    <property type="project" value="UniProtKB-UniRule"/>
</dbReference>
<dbReference type="Proteomes" id="UP000001520">
    <property type="component" value="Chromosome"/>
</dbReference>
<dbReference type="KEGG" id="ddf:DEFDS_1095"/>
<dbReference type="InterPro" id="IPR003811">
    <property type="entry name" value="G3P_acylTferase_PlsY"/>
</dbReference>
<dbReference type="EC" id="2.3.1.275" evidence="10"/>
<dbReference type="PANTHER" id="PTHR30309:SF0">
    <property type="entry name" value="GLYCEROL-3-PHOSPHATE ACYLTRANSFERASE-RELATED"/>
    <property type="match status" value="1"/>
</dbReference>
<dbReference type="HOGENOM" id="CLU_081254_7_1_0"/>
<evidence type="ECO:0000256" key="5">
    <source>
        <dbReference type="ARBA" id="ARBA00022989"/>
    </source>
</evidence>
<feature type="transmembrane region" description="Helical" evidence="10">
    <location>
        <begin position="120"/>
        <end position="153"/>
    </location>
</feature>
<evidence type="ECO:0000256" key="3">
    <source>
        <dbReference type="ARBA" id="ARBA00022679"/>
    </source>
</evidence>
<feature type="transmembrane region" description="Helical" evidence="10">
    <location>
        <begin position="6"/>
        <end position="25"/>
    </location>
</feature>
<evidence type="ECO:0000313" key="11">
    <source>
        <dbReference type="EMBL" id="BAI80564.1"/>
    </source>
</evidence>
<proteinExistence type="inferred from homology"/>
<keyword evidence="10" id="KW-0997">Cell inner membrane</keyword>
<sequence>MSVLLVIISYLIGSIPTAYLVVKLVKGVDIREVGSGNVGATNAGRVLGFYGFLIVFLIDMLKGFLPVYIAKTIYGDVFIIYLVALATIFGHTFTIFLNFKGGKGVATGVGVYLALSPYNLLYAFIAFIVVVALFRMVSLGSIIAACVLAILIWVNEASIILKIFTTVLAIFVIYKHRENIKRILNGTEKKIGEKVNI</sequence>
<dbReference type="AlphaFoldDB" id="D3PD91"/>
<dbReference type="RefSeq" id="WP_013007811.1">
    <property type="nucleotide sequence ID" value="NC_013939.1"/>
</dbReference>
<comment type="function">
    <text evidence="10">Catalyzes the transfer of an acyl group from acyl-phosphate (acyl-PO(4)) to glycerol-3-phosphate (G3P) to form lysophosphatidic acid (LPA). This enzyme utilizes acyl-phosphate as fatty acyl donor, but not acyl-CoA or acyl-ACP.</text>
</comment>
<dbReference type="NCBIfam" id="TIGR00023">
    <property type="entry name" value="glycerol-3-phosphate 1-O-acyltransferase PlsY"/>
    <property type="match status" value="1"/>
</dbReference>
<comment type="subcellular location">
    <subcellularLocation>
        <location evidence="10">Cell inner membrane</location>
        <topology evidence="10">Multi-pass membrane protein</topology>
    </subcellularLocation>
</comment>
<feature type="transmembrane region" description="Helical" evidence="10">
    <location>
        <begin position="46"/>
        <end position="65"/>
    </location>
</feature>
<gene>
    <name evidence="10" type="primary">plsY</name>
    <name evidence="11" type="ordered locus">DEFDS_1095</name>
</gene>
<keyword evidence="3 10" id="KW-0808">Transferase</keyword>
<comment type="subunit">
    <text evidence="10">Probably interacts with PlsX.</text>
</comment>
<dbReference type="OrthoDB" id="9777124at2"/>
<evidence type="ECO:0000313" key="12">
    <source>
        <dbReference type="Proteomes" id="UP000001520"/>
    </source>
</evidence>
<feature type="transmembrane region" description="Helical" evidence="10">
    <location>
        <begin position="159"/>
        <end position="174"/>
    </location>
</feature>
<feature type="transmembrane region" description="Helical" evidence="10">
    <location>
        <begin position="77"/>
        <end position="99"/>
    </location>
</feature>
<dbReference type="PANTHER" id="PTHR30309">
    <property type="entry name" value="INNER MEMBRANE PROTEIN YGIH"/>
    <property type="match status" value="1"/>
</dbReference>
<keyword evidence="4 10" id="KW-0812">Transmembrane</keyword>
<evidence type="ECO:0000256" key="6">
    <source>
        <dbReference type="ARBA" id="ARBA00023098"/>
    </source>
</evidence>
<name>D3PD91_DEFDS</name>
<protein>
    <recommendedName>
        <fullName evidence="10">Glycerol-3-phosphate acyltransferase</fullName>
    </recommendedName>
    <alternativeName>
        <fullName evidence="10">Acyl-PO4 G3P acyltransferase</fullName>
    </alternativeName>
    <alternativeName>
        <fullName evidence="10">Acyl-phosphate--glycerol-3-phosphate acyltransferase</fullName>
    </alternativeName>
    <alternativeName>
        <fullName evidence="10">G3P acyltransferase</fullName>
        <shortName evidence="10">GPAT</shortName>
        <ecNumber evidence="10">2.3.1.275</ecNumber>
    </alternativeName>
    <alternativeName>
        <fullName evidence="10">Lysophosphatidic acid synthase</fullName>
        <shortName evidence="10">LPA synthase</shortName>
    </alternativeName>
</protein>
<reference evidence="11 12" key="1">
    <citation type="journal article" date="2010" name="DNA Res.">
        <title>Bacterial lifestyle in a deep-sea hydrothermal vent chimney revealed by the genome sequence of the thermophilic bacterium Deferribacter desulfuricans SSM1.</title>
        <authorList>
            <person name="Takaki Y."/>
            <person name="Shimamura S."/>
            <person name="Nakagawa S."/>
            <person name="Fukuhara Y."/>
            <person name="Horikawa H."/>
            <person name="Ankai A."/>
            <person name="Harada T."/>
            <person name="Hosoyama A."/>
            <person name="Oguchi A."/>
            <person name="Fukui S."/>
            <person name="Fujita N."/>
            <person name="Takami H."/>
            <person name="Takai K."/>
        </authorList>
    </citation>
    <scope>NUCLEOTIDE SEQUENCE [LARGE SCALE GENOMIC DNA]</scope>
    <source>
        <strain evidence="12">DSM 14783 / JCM 11476 / NBRC 101012 / SSM1</strain>
    </source>
</reference>
<evidence type="ECO:0000256" key="4">
    <source>
        <dbReference type="ARBA" id="ARBA00022692"/>
    </source>
</evidence>